<dbReference type="SUPFAM" id="SSF48371">
    <property type="entry name" value="ARM repeat"/>
    <property type="match status" value="2"/>
</dbReference>
<name>A0ABD1J9S1_9TELE</name>
<sequence>MAGDSAIELLFLDTFKHQSAELTNIDVVRFPCGVLVTEIRVIPPGIKAHSSLPDSRAFGETAPHAFQLDLFYNNLTKPNTPVFHRLGSLEYDENKSIVFRPSGKINTDNLVLRGWYTCLTVAVYGTVEHSHSHERDTHSPPPPPPPPPQQPAQKRAIKHEWENEEQFNGSPPRPQPRGPRTPPGPPPPDDDDEDPLAVQAPVKEESVDGEQFLEAVSPEPGSVRADEPFSEPEPEEEEGAEPEEEEEEGTEEGSEPEEEAEEDEEMEAEVEEEEEEMDEEGEGGDDGYEQISSDEEDLESGAFKLPSFDVDYTAEDLAAVPSVQFDPYERELRPLLHFTPPQTTPYQAQLALLKNQDLDDPASVWAESAAKLTELLESGGSDEFGPRWVMALEEVPPVLVKGLSFLMLKEHEVARGHLQRLIGWACRALSLSSALCQPIALNLRQLKAGAKLACALADCGGEVVTALLAHGVLATLLEMLFGEHVSSALKLNALRALNAVIDQPQGMEALLGHARGGGGGVSGPGHMDDVMGGDGDAEDKAERRETSAYQRLLELFLLDQTVRVVTAGAAVLQKGHFYELLRELRRCAGAWAEKTPTPMDTDGREGADGEEREGAGTEAEEEGEGEVERVQGLLEEMLHLLVTAPYCMLQPPTKAFPTTARITGPVDTNDPHPTLYRYMHACHFLESLVVVMSHPSAGGHAGLVQVVRELLRFLSQTQQGLLFLLSHHQPTNLLLRALALAPALAHPLSHALMDTETEEGAQAGDTCALDDSFLAWLVQVLHVLQCVAELMEAGLDGEGEGLGEGPVVLSTLHSLYLISFSLGGRDALTHALCLDNNITCLTSILQQHAKEGQGEGKVRKSVAYNYACMLLLMLVQNSNDIRMLENHGSALLSACKADDNNTKLQELGKWLEPLEKLRFDISAIPTLIDYIKQNIENLMTPEGAGLTTALRVLCHIACPPPAVPGQQKDLKGTVAVMALFSGEGLDTFVRLLQKLCQLLLLPWRLHGPLGPGAQRVTVMALASCALRLLRTMLSELLQSGVGGGGGGGGRGGSGAGHECRDARIPSVCVSLHTVLCSTPATGRLDEQELRVRAELVDLLLVLTQAVGQREAASEETLAGNGWSLMLKEVLGSILAAPENVFSGLTLLSELLPLPLPMQTTQALSVQDVSVALNTRKLWSMHLQAQAPMLVEVLRGVAVSSCPPLQAMLRRVCVQLCDLAAPTATLVIRTLLEQLQEEVQPERICARLPRLLALLDSLASQRCCKAAMLALLGGAAKDGRVEGLDLMPTMLSLLLPPTDASITLQQSAELTATILQSLCDQDVSMVVSGSGEGCLSEAEQLANAVPSRETLSSVCEALLEVLGHAPSTHTLLHTCLRTLMILTEHDYGLHHIKSSLKKHSMVVVSLLKREMSSFSKDSPELLSALLDFLRQMLNSDSVDEEMDSRCVAQSVYDIKQLLQWKDSEEHPLLELEKHLTEQCKDDDSLETVLEGLAGIRQILESSTDTPSSEPDIEPTLPQPDTLQTQYNHRTVYVLSDVMDEQIKALWFSPFHSEELETDLDMVKVDLLALAQQCVPDLNLQAELERSFLSEPTSPVHPQPVKGFRLGKHKHETFITSTGKSEYVEPAKRAHIMAAPRGRGRGMFSQQGGRPHDIFRQRKQNTSRPPSMHVDDFLAAEFVCPTPGLVTPKRPPKGGAKPPTRGLLTGGGSRGRGFPSHTRFFTPPAPKSVLLTSNYPRREGGRGGSSWSAQVTALAHRATYSDTRGGQSNFPRGPITARQPPAGMSGAYRLATRDRTPRGRGTGLSWLSGGGASVSGGGVSSSSGRGSQGKFSSGGRGRHVRSFTR</sequence>
<feature type="region of interest" description="Disordered" evidence="6">
    <location>
        <begin position="129"/>
        <end position="296"/>
    </location>
</feature>
<feature type="compositionally biased region" description="Gly residues" evidence="6">
    <location>
        <begin position="1806"/>
        <end position="1817"/>
    </location>
</feature>
<feature type="compositionally biased region" description="Basic and acidic residues" evidence="6">
    <location>
        <begin position="601"/>
        <end position="615"/>
    </location>
</feature>
<keyword evidence="3" id="KW-0507">mRNA processing</keyword>
<comment type="subcellular location">
    <subcellularLocation>
        <location evidence="1">Nucleus</location>
    </subcellularLocation>
</comment>
<evidence type="ECO:0000256" key="2">
    <source>
        <dbReference type="ARBA" id="ARBA00008371"/>
    </source>
</evidence>
<accession>A0ABD1J9S1</accession>
<evidence type="ECO:0000313" key="9">
    <source>
        <dbReference type="Proteomes" id="UP001591681"/>
    </source>
</evidence>
<comment type="caution">
    <text evidence="8">The sequence shown here is derived from an EMBL/GenBank/DDBJ whole genome shotgun (WGS) entry which is preliminary data.</text>
</comment>
<dbReference type="PANTHER" id="PTHR23185">
    <property type="entry name" value="PROTEIN VIRILIZER HOMOLOG"/>
    <property type="match status" value="1"/>
</dbReference>
<evidence type="ECO:0000313" key="8">
    <source>
        <dbReference type="EMBL" id="KAL2083944.1"/>
    </source>
</evidence>
<comment type="similarity">
    <text evidence="2">Belongs to the vir family.</text>
</comment>
<dbReference type="Pfam" id="PF15912">
    <property type="entry name" value="VIR_N"/>
    <property type="match status" value="1"/>
</dbReference>
<feature type="compositionally biased region" description="Basic and acidic residues" evidence="6">
    <location>
        <begin position="129"/>
        <end position="138"/>
    </location>
</feature>
<dbReference type="EMBL" id="JBHFQA010000017">
    <property type="protein sequence ID" value="KAL2083944.1"/>
    <property type="molecule type" value="Genomic_DNA"/>
</dbReference>
<evidence type="ECO:0000256" key="3">
    <source>
        <dbReference type="ARBA" id="ARBA00022664"/>
    </source>
</evidence>
<feature type="compositionally biased region" description="Pro residues" evidence="6">
    <location>
        <begin position="171"/>
        <end position="187"/>
    </location>
</feature>
<feature type="region of interest" description="Disordered" evidence="6">
    <location>
        <begin position="592"/>
        <end position="626"/>
    </location>
</feature>
<protein>
    <recommendedName>
        <fullName evidence="7">Virilizer N-terminal domain-containing protein</fullName>
    </recommendedName>
</protein>
<organism evidence="8 9">
    <name type="scientific">Coilia grayii</name>
    <name type="common">Gray's grenadier anchovy</name>
    <dbReference type="NCBI Taxonomy" id="363190"/>
    <lineage>
        <taxon>Eukaryota</taxon>
        <taxon>Metazoa</taxon>
        <taxon>Chordata</taxon>
        <taxon>Craniata</taxon>
        <taxon>Vertebrata</taxon>
        <taxon>Euteleostomi</taxon>
        <taxon>Actinopterygii</taxon>
        <taxon>Neopterygii</taxon>
        <taxon>Teleostei</taxon>
        <taxon>Clupei</taxon>
        <taxon>Clupeiformes</taxon>
        <taxon>Clupeoidei</taxon>
        <taxon>Engraulidae</taxon>
        <taxon>Coilinae</taxon>
        <taxon>Coilia</taxon>
    </lineage>
</organism>
<keyword evidence="9" id="KW-1185">Reference proteome</keyword>
<feature type="region of interest" description="Disordered" evidence="6">
    <location>
        <begin position="1499"/>
        <end position="1522"/>
    </location>
</feature>
<feature type="region of interest" description="Disordered" evidence="6">
    <location>
        <begin position="1760"/>
        <end position="1843"/>
    </location>
</feature>
<evidence type="ECO:0000256" key="5">
    <source>
        <dbReference type="ARBA" id="ARBA00023242"/>
    </source>
</evidence>
<feature type="compositionally biased region" description="Basic residues" evidence="6">
    <location>
        <begin position="1834"/>
        <end position="1843"/>
    </location>
</feature>
<evidence type="ECO:0000256" key="1">
    <source>
        <dbReference type="ARBA" id="ARBA00004123"/>
    </source>
</evidence>
<dbReference type="GO" id="GO:0006397">
    <property type="term" value="P:mRNA processing"/>
    <property type="evidence" value="ECO:0007669"/>
    <property type="project" value="UniProtKB-KW"/>
</dbReference>
<dbReference type="InterPro" id="IPR016024">
    <property type="entry name" value="ARM-type_fold"/>
</dbReference>
<keyword evidence="4" id="KW-0508">mRNA splicing</keyword>
<feature type="region of interest" description="Disordered" evidence="6">
    <location>
        <begin position="517"/>
        <end position="543"/>
    </location>
</feature>
<evidence type="ECO:0000259" key="7">
    <source>
        <dbReference type="Pfam" id="PF15912"/>
    </source>
</evidence>
<dbReference type="GO" id="GO:0008380">
    <property type="term" value="P:RNA splicing"/>
    <property type="evidence" value="ECO:0007669"/>
    <property type="project" value="UniProtKB-KW"/>
</dbReference>
<feature type="domain" description="Virilizer N-terminal" evidence="7">
    <location>
        <begin position="6"/>
        <end position="264"/>
    </location>
</feature>
<feature type="compositionally biased region" description="Acidic residues" evidence="6">
    <location>
        <begin position="228"/>
        <end position="296"/>
    </location>
</feature>
<keyword evidence="5" id="KW-0539">Nucleus</keyword>
<proteinExistence type="inferred from homology"/>
<dbReference type="InterPro" id="IPR031801">
    <property type="entry name" value="VIR_N"/>
</dbReference>
<evidence type="ECO:0000256" key="6">
    <source>
        <dbReference type="SAM" id="MobiDB-lite"/>
    </source>
</evidence>
<gene>
    <name evidence="8" type="ORF">ACEWY4_019462</name>
</gene>
<dbReference type="PANTHER" id="PTHR23185:SF0">
    <property type="entry name" value="PROTEIN VIRILIZER HOMOLOG"/>
    <property type="match status" value="1"/>
</dbReference>
<dbReference type="InterPro" id="IPR026736">
    <property type="entry name" value="Virilizer"/>
</dbReference>
<dbReference type="Proteomes" id="UP001591681">
    <property type="component" value="Unassembled WGS sequence"/>
</dbReference>
<reference evidence="8 9" key="1">
    <citation type="submission" date="2024-09" db="EMBL/GenBank/DDBJ databases">
        <title>A chromosome-level genome assembly of Gray's grenadier anchovy, Coilia grayii.</title>
        <authorList>
            <person name="Fu Z."/>
        </authorList>
    </citation>
    <scope>NUCLEOTIDE SEQUENCE [LARGE SCALE GENOMIC DNA]</scope>
    <source>
        <strain evidence="8">G4</strain>
        <tissue evidence="8">Muscle</tissue>
    </source>
</reference>
<feature type="region of interest" description="Disordered" evidence="6">
    <location>
        <begin position="1682"/>
        <end position="1727"/>
    </location>
</feature>
<feature type="compositionally biased region" description="Low complexity" evidence="6">
    <location>
        <begin position="1691"/>
        <end position="1701"/>
    </location>
</feature>
<feature type="compositionally biased region" description="Low complexity" evidence="6">
    <location>
        <begin position="1818"/>
        <end position="1831"/>
    </location>
</feature>
<dbReference type="GO" id="GO:0005634">
    <property type="term" value="C:nucleus"/>
    <property type="evidence" value="ECO:0007669"/>
    <property type="project" value="UniProtKB-SubCell"/>
</dbReference>
<feature type="compositionally biased region" description="Pro residues" evidence="6">
    <location>
        <begin position="139"/>
        <end position="150"/>
    </location>
</feature>
<evidence type="ECO:0000256" key="4">
    <source>
        <dbReference type="ARBA" id="ARBA00023187"/>
    </source>
</evidence>